<keyword evidence="1" id="KW-0812">Transmembrane</keyword>
<keyword evidence="1" id="KW-0472">Membrane</keyword>
<organism evidence="2 3">
    <name type="scientific">Natronorubrum bangense</name>
    <dbReference type="NCBI Taxonomy" id="61858"/>
    <lineage>
        <taxon>Archaea</taxon>
        <taxon>Methanobacteriati</taxon>
        <taxon>Methanobacteriota</taxon>
        <taxon>Stenosarchaea group</taxon>
        <taxon>Halobacteria</taxon>
        <taxon>Halobacteriales</taxon>
        <taxon>Natrialbaceae</taxon>
        <taxon>Natronorubrum</taxon>
    </lineage>
</organism>
<reference evidence="2 3" key="1">
    <citation type="journal article" date="2019" name="Nat. Commun.">
        <title>A new type of DNA phosphorothioation-based antiviral system in archaea.</title>
        <authorList>
            <person name="Xiong L."/>
            <person name="Liu S."/>
            <person name="Chen S."/>
            <person name="Xiao Y."/>
            <person name="Zhu B."/>
            <person name="Gao Y."/>
            <person name="Zhang Y."/>
            <person name="Chen B."/>
            <person name="Luo J."/>
            <person name="Deng Z."/>
            <person name="Chen X."/>
            <person name="Wang L."/>
            <person name="Chen S."/>
        </authorList>
    </citation>
    <scope>NUCLEOTIDE SEQUENCE [LARGE SCALE GENOMIC DNA]</scope>
    <source>
        <strain evidence="2 3">JCM 10635</strain>
    </source>
</reference>
<protein>
    <submittedName>
        <fullName evidence="2">Uncharacterized protein</fullName>
    </submittedName>
</protein>
<evidence type="ECO:0000256" key="1">
    <source>
        <dbReference type="SAM" id="Phobius"/>
    </source>
</evidence>
<gene>
    <name evidence="2" type="ORF">DV706_14070</name>
</gene>
<dbReference type="KEGG" id="nbg:DV706_14070"/>
<accession>A0A4D6HPX2</accession>
<feature type="transmembrane region" description="Helical" evidence="1">
    <location>
        <begin position="12"/>
        <end position="31"/>
    </location>
</feature>
<sequence length="95" mass="10075">MPTMVTFTDLMWLLAVVGVVCAAMVGIALLTKRWIMIEASVKGIRWLSVTVVAVGLLDEGYGADSLETNAIVVGVAVVVVIASEAGMLWVENNKP</sequence>
<keyword evidence="1" id="KW-1133">Transmembrane helix</keyword>
<feature type="transmembrane region" description="Helical" evidence="1">
    <location>
        <begin position="69"/>
        <end position="90"/>
    </location>
</feature>
<name>A0A4D6HPX2_9EURY</name>
<dbReference type="EMBL" id="CP031305">
    <property type="protein sequence ID" value="QCC55495.1"/>
    <property type="molecule type" value="Genomic_DNA"/>
</dbReference>
<evidence type="ECO:0000313" key="3">
    <source>
        <dbReference type="Proteomes" id="UP000296822"/>
    </source>
</evidence>
<dbReference type="Proteomes" id="UP000296822">
    <property type="component" value="Chromosome"/>
</dbReference>
<evidence type="ECO:0000313" key="2">
    <source>
        <dbReference type="EMBL" id="QCC55495.1"/>
    </source>
</evidence>
<proteinExistence type="predicted"/>
<dbReference type="AlphaFoldDB" id="A0A4D6HPX2"/>
<feature type="transmembrane region" description="Helical" evidence="1">
    <location>
        <begin position="43"/>
        <end position="63"/>
    </location>
</feature>